<dbReference type="SMART" id="SM00256">
    <property type="entry name" value="FBOX"/>
    <property type="match status" value="1"/>
</dbReference>
<dbReference type="InterPro" id="IPR050796">
    <property type="entry name" value="SCF_F-box_component"/>
</dbReference>
<dbReference type="NCBIfam" id="TIGR01640">
    <property type="entry name" value="F_box_assoc_1"/>
    <property type="match status" value="1"/>
</dbReference>
<dbReference type="Pfam" id="PF00646">
    <property type="entry name" value="F-box"/>
    <property type="match status" value="1"/>
</dbReference>
<dbReference type="Gene3D" id="1.20.1280.50">
    <property type="match status" value="1"/>
</dbReference>
<comment type="caution">
    <text evidence="2">The sequence shown here is derived from an EMBL/GenBank/DDBJ whole genome shotgun (WGS) entry which is preliminary data.</text>
</comment>
<proteinExistence type="predicted"/>
<dbReference type="EMBL" id="JXTC01000245">
    <property type="protein sequence ID" value="PON77635.1"/>
    <property type="molecule type" value="Genomic_DNA"/>
</dbReference>
<name>A0A2P5DWH4_TREOI</name>
<dbReference type="PANTHER" id="PTHR31672">
    <property type="entry name" value="BNACNNG10540D PROTEIN"/>
    <property type="match status" value="1"/>
</dbReference>
<dbReference type="PANTHER" id="PTHR31672:SF13">
    <property type="entry name" value="F-BOX PROTEIN CPR30-LIKE"/>
    <property type="match status" value="1"/>
</dbReference>
<keyword evidence="3" id="KW-1185">Reference proteome</keyword>
<feature type="domain" description="F-box" evidence="1">
    <location>
        <begin position="23"/>
        <end position="69"/>
    </location>
</feature>
<evidence type="ECO:0000313" key="2">
    <source>
        <dbReference type="EMBL" id="PON77635.1"/>
    </source>
</evidence>
<dbReference type="InterPro" id="IPR017451">
    <property type="entry name" value="F-box-assoc_interact_dom"/>
</dbReference>
<dbReference type="InParanoid" id="A0A2P5DWH4"/>
<protein>
    <submittedName>
        <fullName evidence="2">F-box domain containing protein</fullName>
    </submittedName>
</protein>
<evidence type="ECO:0000313" key="3">
    <source>
        <dbReference type="Proteomes" id="UP000237000"/>
    </source>
</evidence>
<dbReference type="InterPro" id="IPR036047">
    <property type="entry name" value="F-box-like_dom_sf"/>
</dbReference>
<dbReference type="OrthoDB" id="610337at2759"/>
<dbReference type="Proteomes" id="UP000237000">
    <property type="component" value="Unassembled WGS sequence"/>
</dbReference>
<accession>A0A2P5DWH4</accession>
<dbReference type="STRING" id="63057.A0A2P5DWH4"/>
<dbReference type="Pfam" id="PF07734">
    <property type="entry name" value="FBA_1"/>
    <property type="match status" value="1"/>
</dbReference>
<dbReference type="InterPro" id="IPR006527">
    <property type="entry name" value="F-box-assoc_dom_typ1"/>
</dbReference>
<sequence>MKRIRLASYDSQKHDTGNKFQLVLSVMDLPEEVFVIILLKLSVRSIISCKCVCKTWLNLISSPQFFKLHMAQARTSLLFRDGDYYVAEPEDGRDLDFKYCWCETKCNRNYCCASCNIRMSSKLKCPMHKTRVMLSNQDDQYSNVSFDKYTRLINSCNGLVCLAESSDDGHGAIYNPTTGEFIILPQTLNNHENVTLFRVSGLGYNTKNNDYKVIRIVQRNDGSVEAEVHKVGTNSWKSVGSVPHSAVRLVFPTYLGGALHWAHDKYMKMATRSIISLDLDNDKFESHPMPPINGKETSVGVFGGCLCICGLHWKENLNYIDVWVMKKNGDWESWTKMFSIKVHDRFPVRGFGYYLPIYSSNGALLLYRITHRVLLYYDQGWTDVKHVHSRDFYGFQVICHTPTLISLRDIVTRENM</sequence>
<reference evidence="3" key="1">
    <citation type="submission" date="2016-06" db="EMBL/GenBank/DDBJ databases">
        <title>Parallel loss of symbiosis genes in relatives of nitrogen-fixing non-legume Parasponia.</title>
        <authorList>
            <person name="Van Velzen R."/>
            <person name="Holmer R."/>
            <person name="Bu F."/>
            <person name="Rutten L."/>
            <person name="Van Zeijl A."/>
            <person name="Liu W."/>
            <person name="Santuari L."/>
            <person name="Cao Q."/>
            <person name="Sharma T."/>
            <person name="Shen D."/>
            <person name="Roswanjaya Y."/>
            <person name="Wardhani T."/>
            <person name="Kalhor M.S."/>
            <person name="Jansen J."/>
            <person name="Van den Hoogen J."/>
            <person name="Gungor B."/>
            <person name="Hartog M."/>
            <person name="Hontelez J."/>
            <person name="Verver J."/>
            <person name="Yang W.-C."/>
            <person name="Schijlen E."/>
            <person name="Repin R."/>
            <person name="Schilthuizen M."/>
            <person name="Schranz E."/>
            <person name="Heidstra R."/>
            <person name="Miyata K."/>
            <person name="Fedorova E."/>
            <person name="Kohlen W."/>
            <person name="Bisseling T."/>
            <person name="Smit S."/>
            <person name="Geurts R."/>
        </authorList>
    </citation>
    <scope>NUCLEOTIDE SEQUENCE [LARGE SCALE GENOMIC DNA]</scope>
    <source>
        <strain evidence="3">cv. RG33-2</strain>
    </source>
</reference>
<dbReference type="SUPFAM" id="SSF81383">
    <property type="entry name" value="F-box domain"/>
    <property type="match status" value="1"/>
</dbReference>
<dbReference type="InterPro" id="IPR001810">
    <property type="entry name" value="F-box_dom"/>
</dbReference>
<dbReference type="PROSITE" id="PS50181">
    <property type="entry name" value="FBOX"/>
    <property type="match status" value="1"/>
</dbReference>
<evidence type="ECO:0000259" key="1">
    <source>
        <dbReference type="PROSITE" id="PS50181"/>
    </source>
</evidence>
<gene>
    <name evidence="2" type="ORF">TorRG33x02_240050</name>
</gene>
<dbReference type="AlphaFoldDB" id="A0A2P5DWH4"/>
<organism evidence="2 3">
    <name type="scientific">Trema orientale</name>
    <name type="common">Charcoal tree</name>
    <name type="synonym">Celtis orientalis</name>
    <dbReference type="NCBI Taxonomy" id="63057"/>
    <lineage>
        <taxon>Eukaryota</taxon>
        <taxon>Viridiplantae</taxon>
        <taxon>Streptophyta</taxon>
        <taxon>Embryophyta</taxon>
        <taxon>Tracheophyta</taxon>
        <taxon>Spermatophyta</taxon>
        <taxon>Magnoliopsida</taxon>
        <taxon>eudicotyledons</taxon>
        <taxon>Gunneridae</taxon>
        <taxon>Pentapetalae</taxon>
        <taxon>rosids</taxon>
        <taxon>fabids</taxon>
        <taxon>Rosales</taxon>
        <taxon>Cannabaceae</taxon>
        <taxon>Trema</taxon>
    </lineage>
</organism>